<dbReference type="PRINTS" id="PR00412">
    <property type="entry name" value="EPOXHYDRLASE"/>
</dbReference>
<dbReference type="InterPro" id="IPR000639">
    <property type="entry name" value="Epox_hydrolase-like"/>
</dbReference>
<dbReference type="PRINTS" id="PR00111">
    <property type="entry name" value="ABHYDROLASE"/>
</dbReference>
<dbReference type="RefSeq" id="WP_203806941.1">
    <property type="nucleotide sequence ID" value="NZ_BAAAQE010000094.1"/>
</dbReference>
<dbReference type="InterPro" id="IPR011990">
    <property type="entry name" value="TPR-like_helical_dom_sf"/>
</dbReference>
<name>A0ABQ3XNU8_9ACTN</name>
<dbReference type="EMBL" id="BOMG01000104">
    <property type="protein sequence ID" value="GID60176.1"/>
    <property type="molecule type" value="Genomic_DNA"/>
</dbReference>
<accession>A0ABQ3XNU8</accession>
<dbReference type="Pfam" id="PF00561">
    <property type="entry name" value="Abhydrolase_1"/>
    <property type="match status" value="1"/>
</dbReference>
<proteinExistence type="predicted"/>
<dbReference type="InterPro" id="IPR050266">
    <property type="entry name" value="AB_hydrolase_sf"/>
</dbReference>
<organism evidence="2 3">
    <name type="scientific">Actinoplanes couchii</name>
    <dbReference type="NCBI Taxonomy" id="403638"/>
    <lineage>
        <taxon>Bacteria</taxon>
        <taxon>Bacillati</taxon>
        <taxon>Actinomycetota</taxon>
        <taxon>Actinomycetes</taxon>
        <taxon>Micromonosporales</taxon>
        <taxon>Micromonosporaceae</taxon>
        <taxon>Actinoplanes</taxon>
    </lineage>
</organism>
<feature type="domain" description="AB hydrolase-1" evidence="1">
    <location>
        <begin position="27"/>
        <end position="259"/>
    </location>
</feature>
<evidence type="ECO:0000313" key="2">
    <source>
        <dbReference type="EMBL" id="GID60176.1"/>
    </source>
</evidence>
<dbReference type="SUPFAM" id="SSF48452">
    <property type="entry name" value="TPR-like"/>
    <property type="match status" value="1"/>
</dbReference>
<dbReference type="PANTHER" id="PTHR43798:SF33">
    <property type="entry name" value="HYDROLASE, PUTATIVE (AFU_ORTHOLOGUE AFUA_2G14860)-RELATED"/>
    <property type="match status" value="1"/>
</dbReference>
<dbReference type="Proteomes" id="UP000612282">
    <property type="component" value="Unassembled WGS sequence"/>
</dbReference>
<sequence length="502" mass="54382">MDTIVAGTHGCTVDGTRQVYHVAGRGPVLIAHSGGPGVDHAYLRSAALEEHFTVVYLEPVGTGDSQPLPAGATYLQTYTDFLYAVVEHLAVPRVFLLGHSHGGVVAQRFAVQHPGRIAGLALYSSTPVTGQEFWTAAADEAARHPERHPDVPEAVEAAAALSGSDLRALLPVYFADYWGRRHEFQSLRDTLRTWPVEFSDRTVDLRPELPLITAPTVVISGRHDFICGPAWADMLHQGIAGSRLVTLENSGHFGQIEEPAAFLDAVVSLLSDTSFPDRIRAAFRRGDTAAVTRMAAAERDRGPSFEVEALYALSRVALRDGDLARAEEVAGQALEIAVGTGERSLEERPRHVLAAVARLSGDHPLARDRYLASIALNESLGNTEQVNAEYHNLAFTELHLGNLDRARQLFAEGRERVHRLGWTSFVPYLGVAAAALATADRDHPRAARMIGFTDHAYAALGQVPDPDDAADLARSRDAALAALGEPRYTEEYRAGTTLPEIP</sequence>
<evidence type="ECO:0000313" key="3">
    <source>
        <dbReference type="Proteomes" id="UP000612282"/>
    </source>
</evidence>
<gene>
    <name evidence="2" type="ORF">Aco03nite_085800</name>
</gene>
<protein>
    <recommendedName>
        <fullName evidence="1">AB hydrolase-1 domain-containing protein</fullName>
    </recommendedName>
</protein>
<dbReference type="InterPro" id="IPR029058">
    <property type="entry name" value="AB_hydrolase_fold"/>
</dbReference>
<dbReference type="InterPro" id="IPR000073">
    <property type="entry name" value="AB_hydrolase_1"/>
</dbReference>
<evidence type="ECO:0000259" key="1">
    <source>
        <dbReference type="Pfam" id="PF00561"/>
    </source>
</evidence>
<keyword evidence="3" id="KW-1185">Reference proteome</keyword>
<dbReference type="Gene3D" id="1.25.40.10">
    <property type="entry name" value="Tetratricopeptide repeat domain"/>
    <property type="match status" value="1"/>
</dbReference>
<comment type="caution">
    <text evidence="2">The sequence shown here is derived from an EMBL/GenBank/DDBJ whole genome shotgun (WGS) entry which is preliminary data.</text>
</comment>
<reference evidence="2 3" key="1">
    <citation type="submission" date="2021-01" db="EMBL/GenBank/DDBJ databases">
        <title>Whole genome shotgun sequence of Actinoplanes couchii NBRC 106145.</title>
        <authorList>
            <person name="Komaki H."/>
            <person name="Tamura T."/>
        </authorList>
    </citation>
    <scope>NUCLEOTIDE SEQUENCE [LARGE SCALE GENOMIC DNA]</scope>
    <source>
        <strain evidence="2 3">NBRC 106145</strain>
    </source>
</reference>
<dbReference type="PANTHER" id="PTHR43798">
    <property type="entry name" value="MONOACYLGLYCEROL LIPASE"/>
    <property type="match status" value="1"/>
</dbReference>
<dbReference type="SUPFAM" id="SSF53474">
    <property type="entry name" value="alpha/beta-Hydrolases"/>
    <property type="match status" value="1"/>
</dbReference>
<dbReference type="Gene3D" id="3.40.50.1820">
    <property type="entry name" value="alpha/beta hydrolase"/>
    <property type="match status" value="1"/>
</dbReference>